<accession>A0ACA9S881</accession>
<organism evidence="1 2">
    <name type="scientific">Racocetra persica</name>
    <dbReference type="NCBI Taxonomy" id="160502"/>
    <lineage>
        <taxon>Eukaryota</taxon>
        <taxon>Fungi</taxon>
        <taxon>Fungi incertae sedis</taxon>
        <taxon>Mucoromycota</taxon>
        <taxon>Glomeromycotina</taxon>
        <taxon>Glomeromycetes</taxon>
        <taxon>Diversisporales</taxon>
        <taxon>Gigasporaceae</taxon>
        <taxon>Racocetra</taxon>
    </lineage>
</organism>
<protein>
    <submittedName>
        <fullName evidence="1">10248_t:CDS:1</fullName>
    </submittedName>
</protein>
<name>A0ACA9S881_9GLOM</name>
<comment type="caution">
    <text evidence="1">The sequence shown here is derived from an EMBL/GenBank/DDBJ whole genome shotgun (WGS) entry which is preliminary data.</text>
</comment>
<evidence type="ECO:0000313" key="2">
    <source>
        <dbReference type="Proteomes" id="UP000789920"/>
    </source>
</evidence>
<dbReference type="EMBL" id="CAJVQC010094250">
    <property type="protein sequence ID" value="CAG8827691.1"/>
    <property type="molecule type" value="Genomic_DNA"/>
</dbReference>
<gene>
    <name evidence="1" type="ORF">RPERSI_LOCUS27042</name>
</gene>
<reference evidence="1" key="1">
    <citation type="submission" date="2021-06" db="EMBL/GenBank/DDBJ databases">
        <authorList>
            <person name="Kallberg Y."/>
            <person name="Tangrot J."/>
            <person name="Rosling A."/>
        </authorList>
    </citation>
    <scope>NUCLEOTIDE SEQUENCE</scope>
    <source>
        <strain evidence="1">MA461A</strain>
    </source>
</reference>
<evidence type="ECO:0000313" key="1">
    <source>
        <dbReference type="EMBL" id="CAG8827691.1"/>
    </source>
</evidence>
<dbReference type="Proteomes" id="UP000789920">
    <property type="component" value="Unassembled WGS sequence"/>
</dbReference>
<keyword evidence="2" id="KW-1185">Reference proteome</keyword>
<sequence length="92" mass="10797">MLPQLQSLLEKLKSNPKEIRDLTERGEAQNVDKCKRVLEWLPATSEPVSEEVIKEDSEFFTNLLSILEEVIKKLEEQEQLEVELQEVKMEKE</sequence>
<feature type="non-terminal residue" evidence="1">
    <location>
        <position position="92"/>
    </location>
</feature>
<proteinExistence type="predicted"/>